<keyword evidence="2" id="KW-1185">Reference proteome</keyword>
<reference evidence="1" key="1">
    <citation type="submission" date="2022-02" db="EMBL/GenBank/DDBJ databases">
        <title>Plant Genome Project.</title>
        <authorList>
            <person name="Zhang R.-G."/>
        </authorList>
    </citation>
    <scope>NUCLEOTIDE SEQUENCE</scope>
    <source>
        <strain evidence="1">AT1</strain>
    </source>
</reference>
<name>A0ACC0P4Z5_RHOML</name>
<proteinExistence type="predicted"/>
<protein>
    <submittedName>
        <fullName evidence="1">Uncharacterized protein</fullName>
    </submittedName>
</protein>
<sequence>MVKTKIVTSKSKGKAPASSFGQADEIVREMEEEEEMIANPARGHAKRRTAAEVRAATQKKWEEGIQNRGFKNERHVDVDNLGIENPFVRRIREQVPSEENEKKDDAKITSKIGKILIEVTSGFIARVLNYRQPPTNDVNYPDEEYVVDDAFIQELYKIPREVNLPHVLGKFKDDYRLVNQLVHHNFNPRGTENKSDIHEGGMIHEFMNTNVKVPASKFVDREKLNPGDINSSILTRSISQSRPATAAAPRGAYLTTLPPKGAKSASWNKLLFCQRVAIMGCIKEDQEGDPGQCKEAAEDRKQIGLGCDLGSRTAQRAVCTTA</sequence>
<accession>A0ACC0P4Z5</accession>
<comment type="caution">
    <text evidence="1">The sequence shown here is derived from an EMBL/GenBank/DDBJ whole genome shotgun (WGS) entry which is preliminary data.</text>
</comment>
<evidence type="ECO:0000313" key="2">
    <source>
        <dbReference type="Proteomes" id="UP001062846"/>
    </source>
</evidence>
<dbReference type="EMBL" id="CM046391">
    <property type="protein sequence ID" value="KAI8559903.1"/>
    <property type="molecule type" value="Genomic_DNA"/>
</dbReference>
<evidence type="ECO:0000313" key="1">
    <source>
        <dbReference type="EMBL" id="KAI8559903.1"/>
    </source>
</evidence>
<organism evidence="1 2">
    <name type="scientific">Rhododendron molle</name>
    <name type="common">Chinese azalea</name>
    <name type="synonym">Azalea mollis</name>
    <dbReference type="NCBI Taxonomy" id="49168"/>
    <lineage>
        <taxon>Eukaryota</taxon>
        <taxon>Viridiplantae</taxon>
        <taxon>Streptophyta</taxon>
        <taxon>Embryophyta</taxon>
        <taxon>Tracheophyta</taxon>
        <taxon>Spermatophyta</taxon>
        <taxon>Magnoliopsida</taxon>
        <taxon>eudicotyledons</taxon>
        <taxon>Gunneridae</taxon>
        <taxon>Pentapetalae</taxon>
        <taxon>asterids</taxon>
        <taxon>Ericales</taxon>
        <taxon>Ericaceae</taxon>
        <taxon>Ericoideae</taxon>
        <taxon>Rhodoreae</taxon>
        <taxon>Rhododendron</taxon>
    </lineage>
</organism>
<gene>
    <name evidence="1" type="ORF">RHMOL_Rhmol04G0212000</name>
</gene>
<dbReference type="Proteomes" id="UP001062846">
    <property type="component" value="Chromosome 4"/>
</dbReference>